<organism evidence="2">
    <name type="scientific">Eiseniibacteriota bacterium</name>
    <dbReference type="NCBI Taxonomy" id="2212470"/>
    <lineage>
        <taxon>Bacteria</taxon>
        <taxon>Candidatus Eiseniibacteriota</taxon>
    </lineage>
</organism>
<dbReference type="InterPro" id="IPR037523">
    <property type="entry name" value="VOC_core"/>
</dbReference>
<dbReference type="InterPro" id="IPR029068">
    <property type="entry name" value="Glyas_Bleomycin-R_OHBP_Dase"/>
</dbReference>
<dbReference type="EMBL" id="DSQF01000006">
    <property type="protein sequence ID" value="HGZ42550.1"/>
    <property type="molecule type" value="Genomic_DNA"/>
</dbReference>
<dbReference type="Pfam" id="PF00903">
    <property type="entry name" value="Glyoxalase"/>
    <property type="match status" value="2"/>
</dbReference>
<dbReference type="InterPro" id="IPR004360">
    <property type="entry name" value="Glyas_Fos-R_dOase_dom"/>
</dbReference>
<dbReference type="PROSITE" id="PS51819">
    <property type="entry name" value="VOC"/>
    <property type="match status" value="2"/>
</dbReference>
<comment type="caution">
    <text evidence="2">The sequence shown here is derived from an EMBL/GenBank/DDBJ whole genome shotgun (WGS) entry which is preliminary data.</text>
</comment>
<dbReference type="PANTHER" id="PTHR36110:SF2">
    <property type="entry name" value="RING-CLEAVING DIOXYGENASE MHQE-RELATED"/>
    <property type="match status" value="1"/>
</dbReference>
<dbReference type="PANTHER" id="PTHR36110">
    <property type="entry name" value="RING-CLEAVING DIOXYGENASE MHQE-RELATED"/>
    <property type="match status" value="1"/>
</dbReference>
<dbReference type="SUPFAM" id="SSF54593">
    <property type="entry name" value="Glyoxalase/Bleomycin resistance protein/Dihydroxybiphenyl dioxygenase"/>
    <property type="match status" value="1"/>
</dbReference>
<keyword evidence="2" id="KW-0223">Dioxygenase</keyword>
<accession>A0A832I3B3</accession>
<dbReference type="GO" id="GO:0051213">
    <property type="term" value="F:dioxygenase activity"/>
    <property type="evidence" value="ECO:0007669"/>
    <property type="project" value="UniProtKB-KW"/>
</dbReference>
<protein>
    <submittedName>
        <fullName evidence="2">Ring-cleaving dioxygenase</fullName>
    </submittedName>
</protein>
<gene>
    <name evidence="2" type="ORF">ENR23_03830</name>
</gene>
<feature type="domain" description="VOC" evidence="1">
    <location>
        <begin position="163"/>
        <end position="282"/>
    </location>
</feature>
<name>A0A832I3B3_UNCEI</name>
<dbReference type="InterPro" id="IPR052537">
    <property type="entry name" value="Extradiol_RC_dioxygenase"/>
</dbReference>
<dbReference type="CDD" id="cd08346">
    <property type="entry name" value="PcpA_N_like"/>
    <property type="match status" value="1"/>
</dbReference>
<feature type="domain" description="VOC" evidence="1">
    <location>
        <begin position="16"/>
        <end position="141"/>
    </location>
</feature>
<sequence>MRGAVRRRGVRTVTHGIHHVTAIAGDPQANLDFYAGVLGLRLVKRTVNFDDPGAYHFYFGDGVGTPGTLLTFFPWPGAFRGRRGTGQVDVTAFAVPAGSLAAWSARLAAHGVAHEGAFERRGERVLAFEDPDGLALELVERTEAPAVEAWPGGPVDAAHAIRGVHAVTLRVARLAPTVALLEGVMGWRAAGDDRGRRRFAADHAGPGALLDVVETPDDPPGRMGAGVVHHVAFRVADDAEQAAARAALIAERMRPTAVQDRNYFRSIYFREPGGTLFEIATDPPGMTVDEPPASLGASLRLPPWFEPHRAEIERRLPPITPPGAGAPA</sequence>
<evidence type="ECO:0000259" key="1">
    <source>
        <dbReference type="PROSITE" id="PS51819"/>
    </source>
</evidence>
<proteinExistence type="predicted"/>
<dbReference type="Gene3D" id="3.10.180.10">
    <property type="entry name" value="2,3-Dihydroxybiphenyl 1,2-Dioxygenase, domain 1"/>
    <property type="match status" value="2"/>
</dbReference>
<dbReference type="AlphaFoldDB" id="A0A832I3B3"/>
<keyword evidence="2" id="KW-0560">Oxidoreductase</keyword>
<dbReference type="CDD" id="cd08347">
    <property type="entry name" value="PcpA_C_like"/>
    <property type="match status" value="1"/>
</dbReference>
<reference evidence="2" key="1">
    <citation type="journal article" date="2020" name="mSystems">
        <title>Genome- and Community-Level Interaction Insights into Carbon Utilization and Element Cycling Functions of Hydrothermarchaeota in Hydrothermal Sediment.</title>
        <authorList>
            <person name="Zhou Z."/>
            <person name="Liu Y."/>
            <person name="Xu W."/>
            <person name="Pan J."/>
            <person name="Luo Z.H."/>
            <person name="Li M."/>
        </authorList>
    </citation>
    <scope>NUCLEOTIDE SEQUENCE [LARGE SCALE GENOMIC DNA]</scope>
    <source>
        <strain evidence="2">SpSt-381</strain>
    </source>
</reference>
<evidence type="ECO:0000313" key="2">
    <source>
        <dbReference type="EMBL" id="HGZ42550.1"/>
    </source>
</evidence>